<dbReference type="OrthoDB" id="62864at2"/>
<dbReference type="Gene3D" id="2.130.10.10">
    <property type="entry name" value="YVTN repeat-like/Quinoprotein amine dehydrogenase"/>
    <property type="match status" value="2"/>
</dbReference>
<feature type="chain" id="PRO_5007151117" evidence="1">
    <location>
        <begin position="27"/>
        <end position="417"/>
    </location>
</feature>
<dbReference type="PANTHER" id="PTHR47197">
    <property type="entry name" value="PROTEIN NIRF"/>
    <property type="match status" value="1"/>
</dbReference>
<keyword evidence="2" id="KW-0808">Transferase</keyword>
<dbReference type="PANTHER" id="PTHR47197:SF3">
    <property type="entry name" value="DIHYDRO-HEME D1 DEHYDROGENASE"/>
    <property type="match status" value="1"/>
</dbReference>
<keyword evidence="1" id="KW-0732">Signal</keyword>
<proteinExistence type="predicted"/>
<name>A0A117MJP3_9ACTN</name>
<dbReference type="AlphaFoldDB" id="A0A117MJP3"/>
<dbReference type="Proteomes" id="UP000053923">
    <property type="component" value="Unassembled WGS sequence"/>
</dbReference>
<gene>
    <name evidence="2" type="ORF">ADL12_45795</name>
</gene>
<comment type="caution">
    <text evidence="2">The sequence shown here is derived from an EMBL/GenBank/DDBJ whole genome shotgun (WGS) entry which is preliminary data.</text>
</comment>
<keyword evidence="2" id="KW-0723">Serine/threonine-protein kinase</keyword>
<accession>A0A117MJP3</accession>
<reference evidence="3" key="1">
    <citation type="submission" date="2015-10" db="EMBL/GenBank/DDBJ databases">
        <authorList>
            <person name="Ju K.-S."/>
            <person name="Doroghazi J.R."/>
            <person name="Metcalf W.W."/>
        </authorList>
    </citation>
    <scope>NUCLEOTIDE SEQUENCE [LARGE SCALE GENOMIC DNA]</scope>
    <source>
        <strain evidence="3">NRRL 3151</strain>
    </source>
</reference>
<evidence type="ECO:0000313" key="3">
    <source>
        <dbReference type="Proteomes" id="UP000053923"/>
    </source>
</evidence>
<dbReference type="RefSeq" id="WP_062714729.1">
    <property type="nucleotide sequence ID" value="NZ_LLZG01000411.1"/>
</dbReference>
<dbReference type="GO" id="GO:0004674">
    <property type="term" value="F:protein serine/threonine kinase activity"/>
    <property type="evidence" value="ECO:0007669"/>
    <property type="project" value="UniProtKB-KW"/>
</dbReference>
<dbReference type="InterPro" id="IPR015943">
    <property type="entry name" value="WD40/YVTN_repeat-like_dom_sf"/>
</dbReference>
<dbReference type="InterPro" id="IPR011045">
    <property type="entry name" value="N2O_reductase_N"/>
</dbReference>
<protein>
    <submittedName>
        <fullName evidence="2">Serine/threonine protein kinase</fullName>
    </submittedName>
</protein>
<organism evidence="2 3">
    <name type="scientific">Streptomyces regalis</name>
    <dbReference type="NCBI Taxonomy" id="68262"/>
    <lineage>
        <taxon>Bacteria</taxon>
        <taxon>Bacillati</taxon>
        <taxon>Actinomycetota</taxon>
        <taxon>Actinomycetes</taxon>
        <taxon>Kitasatosporales</taxon>
        <taxon>Streptomycetaceae</taxon>
        <taxon>Streptomyces</taxon>
    </lineage>
</organism>
<evidence type="ECO:0000313" key="2">
    <source>
        <dbReference type="EMBL" id="KUL21144.1"/>
    </source>
</evidence>
<keyword evidence="3" id="KW-1185">Reference proteome</keyword>
<sequence>MAAIRPRHLCSVAAALALTVTAPATAATAAAPSAAALREVLFVGNNWDGTADVIKSSGDFAKIGRIDVVPDKDERMAEINADPIKWIYFMAIRNSVGEGHDQFVDDMYSTPDGTSMVVSRPSFADVVSLDLATGDINWRFPVSGYRADHMAVSPDGKRVAVSASTSNTVHVLDIDTGKELGKFATGDKPHENIFTRDGKYIYNMAIGDVNTQTDAPWLDWTKGDRRITVVDATTFQQVKVIDMRPALDAIGLTDHSDAVRPAVLSPDESKLYFQVSFFNGFFEYDLATDKITRTKTLPKNPATGDDRTTFVNDSRHHGLSMSPDGSKLCVAGTMDDYATVVNRTTLQEGPLVTASKPYWATVSGDGKSCVVSESGTDQVTAIDFATGKKQVSVPVGDHPQRVRLAHVPANWTSPTAD</sequence>
<feature type="signal peptide" evidence="1">
    <location>
        <begin position="1"/>
        <end position="26"/>
    </location>
</feature>
<dbReference type="InterPro" id="IPR051200">
    <property type="entry name" value="Host-pathogen_enzymatic-act"/>
</dbReference>
<dbReference type="EMBL" id="LLZG01000411">
    <property type="protein sequence ID" value="KUL21144.1"/>
    <property type="molecule type" value="Genomic_DNA"/>
</dbReference>
<dbReference type="SUPFAM" id="SSF50974">
    <property type="entry name" value="Nitrous oxide reductase, N-terminal domain"/>
    <property type="match status" value="1"/>
</dbReference>
<keyword evidence="2" id="KW-0418">Kinase</keyword>
<evidence type="ECO:0000256" key="1">
    <source>
        <dbReference type="SAM" id="SignalP"/>
    </source>
</evidence>